<sequence length="230" mass="25160">MTIALLIDADNVAANRYPEILAHAQSLGEVTIRRAYADTKHLQAWSEIAGLRAFHSGMDKNSSDLQLTVDAMELALRDKVARFVIASSDGGFSHLALKLREYGLEVVGMGGPQAPPRFREACTGFQVLSTVEPSKPAPPKAEPMPVISPVSAPIAKPKATASAIDQEVCRLISERGGKIRMNLLNPEIFRRIGINISTQPEKTWRAYLLKRPHLFAVDPKGPEACVRRLS</sequence>
<reference evidence="2" key="1">
    <citation type="submission" date="2020-01" db="EMBL/GenBank/DDBJ databases">
        <authorList>
            <person name="Chen W.-M."/>
        </authorList>
    </citation>
    <scope>NUCLEOTIDE SEQUENCE</scope>
    <source>
        <strain evidence="2">CYK-10</strain>
    </source>
</reference>
<accession>A0AAE5BU18</accession>
<keyword evidence="3" id="KW-1185">Reference proteome</keyword>
<evidence type="ECO:0000259" key="1">
    <source>
        <dbReference type="Pfam" id="PF01936"/>
    </source>
</evidence>
<dbReference type="PANTHER" id="PTHR35811">
    <property type="entry name" value="SLR1870 PROTEIN"/>
    <property type="match status" value="1"/>
</dbReference>
<dbReference type="PANTHER" id="PTHR35811:SF1">
    <property type="entry name" value="HTH OST-TYPE DOMAIN-CONTAINING PROTEIN"/>
    <property type="match status" value="1"/>
</dbReference>
<dbReference type="AlphaFoldDB" id="A0AAE5BU18"/>
<dbReference type="Proteomes" id="UP001193501">
    <property type="component" value="Unassembled WGS sequence"/>
</dbReference>
<comment type="caution">
    <text evidence="2">The sequence shown here is derived from an EMBL/GenBank/DDBJ whole genome shotgun (WGS) entry which is preliminary data.</text>
</comment>
<feature type="domain" description="NYN" evidence="1">
    <location>
        <begin position="3"/>
        <end position="127"/>
    </location>
</feature>
<proteinExistence type="predicted"/>
<name>A0AAE5BU18_9RHOB</name>
<protein>
    <submittedName>
        <fullName evidence="2">NYN domain-containing protein</fullName>
    </submittedName>
</protein>
<dbReference type="EMBL" id="JAABNR010000005">
    <property type="protein sequence ID" value="NBZ87276.1"/>
    <property type="molecule type" value="Genomic_DNA"/>
</dbReference>
<gene>
    <name evidence="2" type="ORF">GV832_06745</name>
</gene>
<organism evidence="2 3">
    <name type="scientific">Stagnihabitans tardus</name>
    <dbReference type="NCBI Taxonomy" id="2699202"/>
    <lineage>
        <taxon>Bacteria</taxon>
        <taxon>Pseudomonadati</taxon>
        <taxon>Pseudomonadota</taxon>
        <taxon>Alphaproteobacteria</taxon>
        <taxon>Rhodobacterales</taxon>
        <taxon>Paracoccaceae</taxon>
        <taxon>Stagnihabitans</taxon>
    </lineage>
</organism>
<dbReference type="Pfam" id="PF01936">
    <property type="entry name" value="NYN"/>
    <property type="match status" value="1"/>
</dbReference>
<dbReference type="InterPro" id="IPR021139">
    <property type="entry name" value="NYN"/>
</dbReference>
<evidence type="ECO:0000313" key="2">
    <source>
        <dbReference type="EMBL" id="NBZ87276.1"/>
    </source>
</evidence>
<evidence type="ECO:0000313" key="3">
    <source>
        <dbReference type="Proteomes" id="UP001193501"/>
    </source>
</evidence>
<dbReference type="Gene3D" id="3.40.50.1010">
    <property type="entry name" value="5'-nuclease"/>
    <property type="match status" value="1"/>
</dbReference>
<dbReference type="GO" id="GO:0004540">
    <property type="term" value="F:RNA nuclease activity"/>
    <property type="evidence" value="ECO:0007669"/>
    <property type="project" value="InterPro"/>
</dbReference>
<dbReference type="CDD" id="cd11297">
    <property type="entry name" value="PIN_LabA-like_N_1"/>
    <property type="match status" value="1"/>
</dbReference>
<dbReference type="RefSeq" id="WP_168774087.1">
    <property type="nucleotide sequence ID" value="NZ_JAABNR010000005.1"/>
</dbReference>